<proteinExistence type="predicted"/>
<feature type="region of interest" description="Disordered" evidence="1">
    <location>
        <begin position="1"/>
        <end position="29"/>
    </location>
</feature>
<sequence length="86" mass="9048">MSHFYASIDGAAKTSGTRTGHKRSGISGHVRGWTAGVRVRGHHDEQAGHDVFCVYATSGSNGSPGDRIIAYVTSGPDGVRIEHIDA</sequence>
<name>A0A6M3L4C0_9ZZZZ</name>
<evidence type="ECO:0000313" key="2">
    <source>
        <dbReference type="EMBL" id="QJA88354.1"/>
    </source>
</evidence>
<evidence type="ECO:0000256" key="1">
    <source>
        <dbReference type="SAM" id="MobiDB-lite"/>
    </source>
</evidence>
<gene>
    <name evidence="2" type="ORF">MM415B02779_0015</name>
</gene>
<organism evidence="2">
    <name type="scientific">viral metagenome</name>
    <dbReference type="NCBI Taxonomy" id="1070528"/>
    <lineage>
        <taxon>unclassified sequences</taxon>
        <taxon>metagenomes</taxon>
        <taxon>organismal metagenomes</taxon>
    </lineage>
</organism>
<reference evidence="2" key="1">
    <citation type="submission" date="2020-03" db="EMBL/GenBank/DDBJ databases">
        <title>The deep terrestrial virosphere.</title>
        <authorList>
            <person name="Holmfeldt K."/>
            <person name="Nilsson E."/>
            <person name="Simone D."/>
            <person name="Lopez-Fernandez M."/>
            <person name="Wu X."/>
            <person name="de Brujin I."/>
            <person name="Lundin D."/>
            <person name="Andersson A."/>
            <person name="Bertilsson S."/>
            <person name="Dopson M."/>
        </authorList>
    </citation>
    <scope>NUCLEOTIDE SEQUENCE</scope>
    <source>
        <strain evidence="2">MM415B02779</strain>
    </source>
</reference>
<dbReference type="AlphaFoldDB" id="A0A6M3L4C0"/>
<accession>A0A6M3L4C0</accession>
<protein>
    <submittedName>
        <fullName evidence="2">Uncharacterized protein</fullName>
    </submittedName>
</protein>
<dbReference type="EMBL" id="MT142772">
    <property type="protein sequence ID" value="QJA88354.1"/>
    <property type="molecule type" value="Genomic_DNA"/>
</dbReference>